<dbReference type="EMBL" id="FTNE01000067">
    <property type="protein sequence ID" value="SIR58397.1"/>
    <property type="molecule type" value="Genomic_DNA"/>
</dbReference>
<evidence type="ECO:0000256" key="1">
    <source>
        <dbReference type="ARBA" id="ARBA00004370"/>
    </source>
</evidence>
<dbReference type="InterPro" id="IPR051310">
    <property type="entry name" value="MCP_chemotaxis"/>
</dbReference>
<keyword evidence="5" id="KW-1133">Transmembrane helix</keyword>
<feature type="transmembrane region" description="Helical" evidence="5">
    <location>
        <begin position="114"/>
        <end position="136"/>
    </location>
</feature>
<dbReference type="FunFam" id="1.10.287.950:FF:000001">
    <property type="entry name" value="Methyl-accepting chemotaxis sensory transducer"/>
    <property type="match status" value="1"/>
</dbReference>
<dbReference type="AlphaFoldDB" id="A0A8G2FFA4"/>
<keyword evidence="5" id="KW-0472">Membrane</keyword>
<dbReference type="Gene3D" id="1.10.287.950">
    <property type="entry name" value="Methyl-accepting chemotaxis protein"/>
    <property type="match status" value="1"/>
</dbReference>
<sequence length="568" mass="59247">MTDDLIRIRQMASRLMLPLLWLHVPVIGLVAWLAGNDWTGAGALAFLIDAVMTGAWMLYPTAKSTRLTIAVAYIAMVSLIVVGAKNSYLQIDAHMYFFAALAILAVYCDRDVVLAGAGAIAVQHLVMNFLAPALIFPGGGNLTRVLLHAAVVILETIALVWIIEQINTALTQAAARLADSVAAAKAVAAAETEAAGQRSRIETDRIAAEALRSTIAAQQSLVVKQIASGLSRLAGGDLEQSIVVPFSAEYEALRVDFNQAVTQLRAAVTEIGIASSAIDAGNGQIAAASDDLARRTEQQAATLEQTAAALDEIVGVVRNSADNAQNARQLVSGTRADAERSGVVVGNAVTAMDGIATSSHQISQIIGVIDEIAFQTNLLALNAGIEAARAGDAGRGFAVVASEVRTLALRSTDAAREIKLLIVNAETQVKNGVSLVNDAGDALNRIFEQVAKIDQVVATIAGAAQDQADRLGQVNAAINQMDQATQQNAAMVEETTAAARGLSAETGNLTRLIGRFKIGDATPASDAARIAQSNAPVARSSAVLPMRAAKRAVGATRSAVVQADWVEV</sequence>
<evidence type="ECO:0000256" key="4">
    <source>
        <dbReference type="PROSITE-ProRule" id="PRU00284"/>
    </source>
</evidence>
<organism evidence="8 9">
    <name type="scientific">Acidiphilium rubrum</name>
    <dbReference type="NCBI Taxonomy" id="526"/>
    <lineage>
        <taxon>Bacteria</taxon>
        <taxon>Pseudomonadati</taxon>
        <taxon>Pseudomonadota</taxon>
        <taxon>Alphaproteobacteria</taxon>
        <taxon>Acetobacterales</taxon>
        <taxon>Acidocellaceae</taxon>
        <taxon>Acidiphilium</taxon>
    </lineage>
</organism>
<feature type="transmembrane region" description="Helical" evidence="5">
    <location>
        <begin position="40"/>
        <end position="59"/>
    </location>
</feature>
<comment type="caution">
    <text evidence="8">The sequence shown here is derived from an EMBL/GenBank/DDBJ whole genome shotgun (WGS) entry which is preliminary data.</text>
</comment>
<evidence type="ECO:0000256" key="5">
    <source>
        <dbReference type="SAM" id="Phobius"/>
    </source>
</evidence>
<dbReference type="GO" id="GO:0016020">
    <property type="term" value="C:membrane"/>
    <property type="evidence" value="ECO:0007669"/>
    <property type="project" value="UniProtKB-SubCell"/>
</dbReference>
<dbReference type="PROSITE" id="PS50111">
    <property type="entry name" value="CHEMOTAXIS_TRANSDUC_2"/>
    <property type="match status" value="1"/>
</dbReference>
<gene>
    <name evidence="8" type="ORF">SAMN05421828_1672</name>
</gene>
<keyword evidence="4" id="KW-0807">Transducer</keyword>
<comment type="similarity">
    <text evidence="3">Belongs to the methyl-accepting chemotaxis (MCP) protein family.</text>
</comment>
<dbReference type="SUPFAM" id="SSF58104">
    <property type="entry name" value="Methyl-accepting chemotaxis protein (MCP) signaling domain"/>
    <property type="match status" value="1"/>
</dbReference>
<reference evidence="8 9" key="1">
    <citation type="submission" date="2017-01" db="EMBL/GenBank/DDBJ databases">
        <authorList>
            <person name="Varghese N."/>
            <person name="Submissions S."/>
        </authorList>
    </citation>
    <scope>NUCLEOTIDE SEQUENCE [LARGE SCALE GENOMIC DNA]</scope>
    <source>
        <strain evidence="8 9">ATCC 35905</strain>
    </source>
</reference>
<dbReference type="OrthoDB" id="354287at2"/>
<evidence type="ECO:0000259" key="7">
    <source>
        <dbReference type="PROSITE" id="PS50885"/>
    </source>
</evidence>
<feature type="transmembrane region" description="Helical" evidence="5">
    <location>
        <begin position="88"/>
        <end position="107"/>
    </location>
</feature>
<feature type="domain" description="HAMP" evidence="7">
    <location>
        <begin position="217"/>
        <end position="269"/>
    </location>
</feature>
<evidence type="ECO:0000256" key="3">
    <source>
        <dbReference type="ARBA" id="ARBA00029447"/>
    </source>
</evidence>
<dbReference type="CDD" id="cd11386">
    <property type="entry name" value="MCP_signal"/>
    <property type="match status" value="1"/>
</dbReference>
<evidence type="ECO:0000313" key="8">
    <source>
        <dbReference type="EMBL" id="SIR58397.1"/>
    </source>
</evidence>
<dbReference type="Proteomes" id="UP000186308">
    <property type="component" value="Unassembled WGS sequence"/>
</dbReference>
<dbReference type="GO" id="GO:0006935">
    <property type="term" value="P:chemotaxis"/>
    <property type="evidence" value="ECO:0007669"/>
    <property type="project" value="UniProtKB-KW"/>
</dbReference>
<dbReference type="PANTHER" id="PTHR43531:SF11">
    <property type="entry name" value="METHYL-ACCEPTING CHEMOTAXIS PROTEIN 3"/>
    <property type="match status" value="1"/>
</dbReference>
<dbReference type="GO" id="GO:0007165">
    <property type="term" value="P:signal transduction"/>
    <property type="evidence" value="ECO:0007669"/>
    <property type="project" value="UniProtKB-KW"/>
</dbReference>
<dbReference type="PANTHER" id="PTHR43531">
    <property type="entry name" value="PROTEIN ICFG"/>
    <property type="match status" value="1"/>
</dbReference>
<comment type="subcellular location">
    <subcellularLocation>
        <location evidence="1">Membrane</location>
    </subcellularLocation>
</comment>
<dbReference type="InterPro" id="IPR004089">
    <property type="entry name" value="MCPsignal_dom"/>
</dbReference>
<feature type="transmembrane region" description="Helical" evidence="5">
    <location>
        <begin position="15"/>
        <end position="34"/>
    </location>
</feature>
<dbReference type="InterPro" id="IPR003660">
    <property type="entry name" value="HAMP_dom"/>
</dbReference>
<dbReference type="SMART" id="SM00283">
    <property type="entry name" value="MA"/>
    <property type="match status" value="1"/>
</dbReference>
<keyword evidence="2" id="KW-0145">Chemotaxis</keyword>
<keyword evidence="9" id="KW-1185">Reference proteome</keyword>
<dbReference type="PROSITE" id="PS50885">
    <property type="entry name" value="HAMP"/>
    <property type="match status" value="1"/>
</dbReference>
<dbReference type="Pfam" id="PF00015">
    <property type="entry name" value="MCPsignal"/>
    <property type="match status" value="1"/>
</dbReference>
<evidence type="ECO:0000256" key="2">
    <source>
        <dbReference type="ARBA" id="ARBA00022500"/>
    </source>
</evidence>
<feature type="transmembrane region" description="Helical" evidence="5">
    <location>
        <begin position="66"/>
        <end position="82"/>
    </location>
</feature>
<proteinExistence type="inferred from homology"/>
<feature type="transmembrane region" description="Helical" evidence="5">
    <location>
        <begin position="142"/>
        <end position="163"/>
    </location>
</feature>
<keyword evidence="5" id="KW-0812">Transmembrane</keyword>
<evidence type="ECO:0000259" key="6">
    <source>
        <dbReference type="PROSITE" id="PS50111"/>
    </source>
</evidence>
<evidence type="ECO:0000313" key="9">
    <source>
        <dbReference type="Proteomes" id="UP000186308"/>
    </source>
</evidence>
<dbReference type="RefSeq" id="WP_051657678.1">
    <property type="nucleotide sequence ID" value="NZ_FTNE01000067.1"/>
</dbReference>
<name>A0A8G2FFA4_ACIRU</name>
<accession>A0A8G2FFA4</accession>
<protein>
    <submittedName>
        <fullName evidence="8">Methyl-accepting chemotaxis protein</fullName>
    </submittedName>
</protein>
<feature type="domain" description="Methyl-accepting transducer" evidence="6">
    <location>
        <begin position="274"/>
        <end position="503"/>
    </location>
</feature>